<evidence type="ECO:0000256" key="11">
    <source>
        <dbReference type="ARBA" id="ARBA00023277"/>
    </source>
</evidence>
<dbReference type="STRING" id="49451.A0A1J6JS79"/>
<name>A0A1J6JS79_NICAT</name>
<dbReference type="EC" id="2.7.1.43" evidence="16"/>
<keyword evidence="11" id="KW-0119">Carbohydrate metabolism</keyword>
<evidence type="ECO:0000256" key="1">
    <source>
        <dbReference type="ARBA" id="ARBA00001936"/>
    </source>
</evidence>
<keyword evidence="4" id="KW-0808">Transferase</keyword>
<evidence type="ECO:0000256" key="16">
    <source>
        <dbReference type="ARBA" id="ARBA00066368"/>
    </source>
</evidence>
<dbReference type="InterPro" id="IPR020568">
    <property type="entry name" value="Ribosomal_Su5_D2-typ_SF"/>
</dbReference>
<dbReference type="FunFam" id="3.30.230.120:FF:000003">
    <property type="entry name" value="Probable glucuronokinase 2"/>
    <property type="match status" value="1"/>
</dbReference>
<dbReference type="GO" id="GO:0005524">
    <property type="term" value="F:ATP binding"/>
    <property type="evidence" value="ECO:0007669"/>
    <property type="project" value="UniProtKB-KW"/>
</dbReference>
<evidence type="ECO:0000256" key="9">
    <source>
        <dbReference type="ARBA" id="ARBA00022842"/>
    </source>
</evidence>
<evidence type="ECO:0000256" key="14">
    <source>
        <dbReference type="ARBA" id="ARBA00051570"/>
    </source>
</evidence>
<keyword evidence="9" id="KW-0460">Magnesium</keyword>
<keyword evidence="8" id="KW-0067">ATP-binding</keyword>
<evidence type="ECO:0000259" key="18">
    <source>
        <dbReference type="Pfam" id="PF08544"/>
    </source>
</evidence>
<feature type="domain" description="GHMP kinase N-terminal" evidence="17">
    <location>
        <begin position="89"/>
        <end position="174"/>
    </location>
</feature>
<evidence type="ECO:0000256" key="12">
    <source>
        <dbReference type="ARBA" id="ARBA00023285"/>
    </source>
</evidence>
<proteinExistence type="inferred from homology"/>
<dbReference type="InterPro" id="IPR013750">
    <property type="entry name" value="GHMP_kinase_C_dom"/>
</dbReference>
<dbReference type="KEGG" id="nau:109219967"/>
<dbReference type="Proteomes" id="UP000187609">
    <property type="component" value="Unassembled WGS sequence"/>
</dbReference>
<dbReference type="Gene3D" id="3.30.230.120">
    <property type="match status" value="1"/>
</dbReference>
<dbReference type="Pfam" id="PF08544">
    <property type="entry name" value="GHMP_kinases_C"/>
    <property type="match status" value="1"/>
</dbReference>
<dbReference type="InterPro" id="IPR036554">
    <property type="entry name" value="GHMP_kinase_C_sf"/>
</dbReference>
<comment type="cofactor">
    <cofactor evidence="3">
        <name>Mg(2+)</name>
        <dbReference type="ChEBI" id="CHEBI:18420"/>
    </cofactor>
</comment>
<dbReference type="EMBL" id="MJEQ01005105">
    <property type="protein sequence ID" value="OIT20594.1"/>
    <property type="molecule type" value="Genomic_DNA"/>
</dbReference>
<dbReference type="GeneID" id="109219967"/>
<comment type="cofactor">
    <cofactor evidence="1">
        <name>Mn(2+)</name>
        <dbReference type="ChEBI" id="CHEBI:29035"/>
    </cofactor>
</comment>
<dbReference type="Gramene" id="OIT20594">
    <property type="protein sequence ID" value="OIT20594"/>
    <property type="gene ID" value="A4A49_37273"/>
</dbReference>
<evidence type="ECO:0000256" key="6">
    <source>
        <dbReference type="ARBA" id="ARBA00022741"/>
    </source>
</evidence>
<dbReference type="OMA" id="GYQDAYM"/>
<dbReference type="PRINTS" id="PR00959">
    <property type="entry name" value="MEVGALKINASE"/>
</dbReference>
<feature type="domain" description="GHMP kinase C-terminal" evidence="18">
    <location>
        <begin position="249"/>
        <end position="326"/>
    </location>
</feature>
<reference evidence="19" key="1">
    <citation type="submission" date="2016-11" db="EMBL/GenBank/DDBJ databases">
        <title>The genome of Nicotiana attenuata.</title>
        <authorList>
            <person name="Xu S."/>
            <person name="Brockmoeller T."/>
            <person name="Gaquerel E."/>
            <person name="Navarro A."/>
            <person name="Kuhl H."/>
            <person name="Gase K."/>
            <person name="Ling Z."/>
            <person name="Zhou W."/>
            <person name="Kreitzer C."/>
            <person name="Stanke M."/>
            <person name="Tang H."/>
            <person name="Lyons E."/>
            <person name="Pandey P."/>
            <person name="Pandey S.P."/>
            <person name="Timmermann B."/>
            <person name="Baldwin I.T."/>
        </authorList>
    </citation>
    <scope>NUCLEOTIDE SEQUENCE [LARGE SCALE GENOMIC DNA]</scope>
    <source>
        <strain evidence="19">UT</strain>
    </source>
</reference>
<dbReference type="GO" id="GO:0047940">
    <property type="term" value="F:glucuronokinase activity"/>
    <property type="evidence" value="ECO:0007669"/>
    <property type="project" value="UniProtKB-EC"/>
</dbReference>
<evidence type="ECO:0000256" key="10">
    <source>
        <dbReference type="ARBA" id="ARBA00023211"/>
    </source>
</evidence>
<evidence type="ECO:0000256" key="3">
    <source>
        <dbReference type="ARBA" id="ARBA00001946"/>
    </source>
</evidence>
<comment type="catalytic activity">
    <reaction evidence="14">
        <text>D-glucuronate + ATP = 1-phospho-alpha-D-glucuronate + ADP + H(+)</text>
        <dbReference type="Rhea" id="RHEA:17005"/>
        <dbReference type="ChEBI" id="CHEBI:15378"/>
        <dbReference type="ChEBI" id="CHEBI:30616"/>
        <dbReference type="ChEBI" id="CHEBI:57897"/>
        <dbReference type="ChEBI" id="CHEBI:58720"/>
        <dbReference type="ChEBI" id="CHEBI:456216"/>
        <dbReference type="EC" id="2.7.1.43"/>
    </reaction>
</comment>
<keyword evidence="20" id="KW-1185">Reference proteome</keyword>
<evidence type="ECO:0000256" key="7">
    <source>
        <dbReference type="ARBA" id="ARBA00022777"/>
    </source>
</evidence>
<dbReference type="InterPro" id="IPR006204">
    <property type="entry name" value="GHMP_kinase_N_dom"/>
</dbReference>
<sequence length="352" mass="38914">MAVIEHKSYARVGLLGNPSDVYYGKTLSFSLGNFWASVRLEPSKDLLIVPHPTHDLVRFNSITHLVNRLQSEGYYGGVRLLMAICKIFHNFCKDNNITLCEGNFTISYDTNIPRQTGLSGSSAIVTAALNCLIDFYEVRHLIKVEVRPNLVLNAEKELGIVAGLQDRVAQTYGGLVYMDFSKKHMDEFGHGIYTPMDIALLPPLYLIYAENPSDSGKVHSTVRQRWLAGDEFIISTMEEVANIAVEGQKALLAKDYAKLATLMNQNFDLRRHMFDDDALGAVNIEMVEVARRIGAASKFTGSGGAVVVFCPDGPSQVKQLVDACQEAGFVCEPIKVMPSFLNDIDLQTLASK</sequence>
<evidence type="ECO:0000313" key="20">
    <source>
        <dbReference type="Proteomes" id="UP000187609"/>
    </source>
</evidence>
<dbReference type="InterPro" id="IPR053034">
    <property type="entry name" value="Glucuronokinase-like"/>
</dbReference>
<dbReference type="PANTHER" id="PTHR38710:SF1">
    <property type="entry name" value="WITH PUTATIVE URIDYL PYROPHOSPHORYLASE-RELATED"/>
    <property type="match status" value="1"/>
</dbReference>
<comment type="cofactor">
    <cofactor evidence="2">
        <name>Co(2+)</name>
        <dbReference type="ChEBI" id="CHEBI:48828"/>
    </cofactor>
</comment>
<dbReference type="SMR" id="A0A1J6JS79"/>
<evidence type="ECO:0000256" key="5">
    <source>
        <dbReference type="ARBA" id="ARBA00022723"/>
    </source>
</evidence>
<evidence type="ECO:0000256" key="2">
    <source>
        <dbReference type="ARBA" id="ARBA00001941"/>
    </source>
</evidence>
<evidence type="ECO:0000256" key="4">
    <source>
        <dbReference type="ARBA" id="ARBA00022679"/>
    </source>
</evidence>
<comment type="function">
    <text evidence="15">Sugar-1-kinase with a strict substrate specificity for D-glucuronic acid and ATP. Involved in the biosynthesis of UDP-glucuronic acid (UDP-GlcA), providing nucleotide sugars for cell-wall polymers. May be also involved in a salvage pathway for glucuronic acid.</text>
</comment>
<keyword evidence="6" id="KW-0547">Nucleotide-binding</keyword>
<keyword evidence="5" id="KW-0479">Metal-binding</keyword>
<comment type="similarity">
    <text evidence="13">Belongs to the GHMP kinase family.</text>
</comment>
<dbReference type="SUPFAM" id="SSF55060">
    <property type="entry name" value="GHMP Kinase, C-terminal domain"/>
    <property type="match status" value="1"/>
</dbReference>
<dbReference type="AlphaFoldDB" id="A0A1J6JS79"/>
<dbReference type="GO" id="GO:0046872">
    <property type="term" value="F:metal ion binding"/>
    <property type="evidence" value="ECO:0007669"/>
    <property type="project" value="UniProtKB-KW"/>
</dbReference>
<evidence type="ECO:0000259" key="17">
    <source>
        <dbReference type="Pfam" id="PF00288"/>
    </source>
</evidence>
<organism evidence="19 20">
    <name type="scientific">Nicotiana attenuata</name>
    <name type="common">Coyote tobacco</name>
    <dbReference type="NCBI Taxonomy" id="49451"/>
    <lineage>
        <taxon>Eukaryota</taxon>
        <taxon>Viridiplantae</taxon>
        <taxon>Streptophyta</taxon>
        <taxon>Embryophyta</taxon>
        <taxon>Tracheophyta</taxon>
        <taxon>Spermatophyta</taxon>
        <taxon>Magnoliopsida</taxon>
        <taxon>eudicotyledons</taxon>
        <taxon>Gunneridae</taxon>
        <taxon>Pentapetalae</taxon>
        <taxon>asterids</taxon>
        <taxon>lamiids</taxon>
        <taxon>Solanales</taxon>
        <taxon>Solanaceae</taxon>
        <taxon>Nicotianoideae</taxon>
        <taxon>Nicotianeae</taxon>
        <taxon>Nicotiana</taxon>
    </lineage>
</organism>
<protein>
    <recommendedName>
        <fullName evidence="16">glucuronokinase</fullName>
        <ecNumber evidence="16">2.7.1.43</ecNumber>
    </recommendedName>
</protein>
<dbReference type="PANTHER" id="PTHR38710">
    <property type="entry name" value="WITH PUTATIVE URIDYL PYROPHOSPHORYLASE-RELATED"/>
    <property type="match status" value="1"/>
</dbReference>
<dbReference type="Pfam" id="PF00288">
    <property type="entry name" value="GHMP_kinases_N"/>
    <property type="match status" value="1"/>
</dbReference>
<evidence type="ECO:0000256" key="8">
    <source>
        <dbReference type="ARBA" id="ARBA00022840"/>
    </source>
</evidence>
<gene>
    <name evidence="19" type="primary">GLCAK1_0</name>
    <name evidence="19" type="ORF">A4A49_37273</name>
</gene>
<evidence type="ECO:0000256" key="15">
    <source>
        <dbReference type="ARBA" id="ARBA00057745"/>
    </source>
</evidence>
<accession>A0A1J6JS79</accession>
<dbReference type="SUPFAM" id="SSF54211">
    <property type="entry name" value="Ribosomal protein S5 domain 2-like"/>
    <property type="match status" value="1"/>
</dbReference>
<evidence type="ECO:0000256" key="13">
    <source>
        <dbReference type="ARBA" id="ARBA00038121"/>
    </source>
</evidence>
<keyword evidence="10" id="KW-0464">Manganese</keyword>
<keyword evidence="12" id="KW-0170">Cobalt</keyword>
<comment type="caution">
    <text evidence="19">The sequence shown here is derived from an EMBL/GenBank/DDBJ whole genome shotgun (WGS) entry which is preliminary data.</text>
</comment>
<keyword evidence="7" id="KW-0418">Kinase</keyword>
<evidence type="ECO:0000313" key="19">
    <source>
        <dbReference type="EMBL" id="OIT20594.1"/>
    </source>
</evidence>
<dbReference type="OrthoDB" id="1924968at2759"/>